<evidence type="ECO:0000256" key="2">
    <source>
        <dbReference type="SAM" id="Phobius"/>
    </source>
</evidence>
<evidence type="ECO:0000313" key="4">
    <source>
        <dbReference type="Proteomes" id="UP001529338"/>
    </source>
</evidence>
<comment type="caution">
    <text evidence="3">The sequence shown here is derived from an EMBL/GenBank/DDBJ whole genome shotgun (WGS) entry which is preliminary data.</text>
</comment>
<sequence>MTSQDDEAGAAAVAPGADAGSAAPGARDDARATTPAAPDDTRQRRLARIVTCAVVGVIVLGALAEVEAWPVTAFRLFSQVRTDTSTSLQLVVVHPDGSSAPLLLKPANDVVVITGHQFATLRDLPASKQRAKVDAWLDLAGIDPADVASVRLDRVTFRWDDATGRWAETKRTEVTEVTP</sequence>
<dbReference type="RefSeq" id="WP_289454676.1">
    <property type="nucleotide sequence ID" value="NZ_JAUCGQ010000001.1"/>
</dbReference>
<feature type="region of interest" description="Disordered" evidence="1">
    <location>
        <begin position="1"/>
        <end position="41"/>
    </location>
</feature>
<feature type="compositionally biased region" description="Low complexity" evidence="1">
    <location>
        <begin position="9"/>
        <end position="25"/>
    </location>
</feature>
<gene>
    <name evidence="3" type="ORF">QRT04_07920</name>
</gene>
<proteinExistence type="predicted"/>
<keyword evidence="2" id="KW-0472">Membrane</keyword>
<dbReference type="Proteomes" id="UP001529338">
    <property type="component" value="Unassembled WGS sequence"/>
</dbReference>
<dbReference type="EMBL" id="JAUCGQ010000001">
    <property type="protein sequence ID" value="MDM7854855.1"/>
    <property type="molecule type" value="Genomic_DNA"/>
</dbReference>
<feature type="transmembrane region" description="Helical" evidence="2">
    <location>
        <begin position="46"/>
        <end position="64"/>
    </location>
</feature>
<keyword evidence="2" id="KW-1133">Transmembrane helix</keyword>
<protein>
    <submittedName>
        <fullName evidence="3">Uncharacterized protein</fullName>
    </submittedName>
</protein>
<keyword evidence="2" id="KW-0812">Transmembrane</keyword>
<reference evidence="3 4" key="1">
    <citation type="submission" date="2023-06" db="EMBL/GenBank/DDBJ databases">
        <title>Cellulomonas sp. MW4 Whole genome sequence.</title>
        <authorList>
            <person name="Park S."/>
        </authorList>
    </citation>
    <scope>NUCLEOTIDE SEQUENCE [LARGE SCALE GENOMIC DNA]</scope>
    <source>
        <strain evidence="3 4">MW4</strain>
    </source>
</reference>
<accession>A0ABT7SF90</accession>
<evidence type="ECO:0000313" key="3">
    <source>
        <dbReference type="EMBL" id="MDM7854855.1"/>
    </source>
</evidence>
<name>A0ABT7SF90_9CELL</name>
<evidence type="ECO:0000256" key="1">
    <source>
        <dbReference type="SAM" id="MobiDB-lite"/>
    </source>
</evidence>
<keyword evidence="4" id="KW-1185">Reference proteome</keyword>
<organism evidence="3 4">
    <name type="scientific">Cellulomonas alba</name>
    <dbReference type="NCBI Taxonomy" id="3053467"/>
    <lineage>
        <taxon>Bacteria</taxon>
        <taxon>Bacillati</taxon>
        <taxon>Actinomycetota</taxon>
        <taxon>Actinomycetes</taxon>
        <taxon>Micrococcales</taxon>
        <taxon>Cellulomonadaceae</taxon>
        <taxon>Cellulomonas</taxon>
    </lineage>
</organism>